<dbReference type="InterPro" id="IPR016040">
    <property type="entry name" value="NAD(P)-bd_dom"/>
</dbReference>
<dbReference type="Proteomes" id="UP001519363">
    <property type="component" value="Unassembled WGS sequence"/>
</dbReference>
<evidence type="ECO:0000259" key="1">
    <source>
        <dbReference type="Pfam" id="PF13460"/>
    </source>
</evidence>
<sequence>MTILVTGATGSVGRFVVDGLLARGERVRATTRDPGTANLPARAEVVRADITAPETFLPALQGVDLLYLFPHFERLEYFLAEAKAAGVRRVVTLSSSSTVQRLRTNKEAGDEHLAVEQAVEDTGLEWTHLRPGMFAGNTGEWAETIKEKGIAYGAYPLASMVPIHERDIADVAIAALLENGHEYARYSLTGPEQLTRLDLVRTIGEVLGKEIEFVEQTPEEAKRYLMTELYWPEDVVTMIEGYRAAATQRADEVSDVTERVLGRPALTYRQWMEEHADWFR</sequence>
<name>A0ABS5AIJ3_9PSEU</name>
<dbReference type="Pfam" id="PF13460">
    <property type="entry name" value="NAD_binding_10"/>
    <property type="match status" value="1"/>
</dbReference>
<gene>
    <name evidence="2" type="ORF">JOF53_005260</name>
</gene>
<evidence type="ECO:0000313" key="3">
    <source>
        <dbReference type="Proteomes" id="UP001519363"/>
    </source>
</evidence>
<keyword evidence="3" id="KW-1185">Reference proteome</keyword>
<evidence type="ECO:0000313" key="2">
    <source>
        <dbReference type="EMBL" id="MBP2476388.1"/>
    </source>
</evidence>
<protein>
    <submittedName>
        <fullName evidence="2">Uncharacterized protein YbjT (DUF2867 family)</fullName>
    </submittedName>
</protein>
<feature type="domain" description="NAD(P)-binding" evidence="1">
    <location>
        <begin position="7"/>
        <end position="177"/>
    </location>
</feature>
<dbReference type="PANTHER" id="PTHR43162:SF1">
    <property type="entry name" value="PRESTALK A DIFFERENTIATION PROTEIN A"/>
    <property type="match status" value="1"/>
</dbReference>
<organism evidence="2 3">
    <name type="scientific">Crossiella equi</name>
    <dbReference type="NCBI Taxonomy" id="130796"/>
    <lineage>
        <taxon>Bacteria</taxon>
        <taxon>Bacillati</taxon>
        <taxon>Actinomycetota</taxon>
        <taxon>Actinomycetes</taxon>
        <taxon>Pseudonocardiales</taxon>
        <taxon>Pseudonocardiaceae</taxon>
        <taxon>Crossiella</taxon>
    </lineage>
</organism>
<accession>A0ABS5AIJ3</accession>
<dbReference type="RefSeq" id="WP_086781756.1">
    <property type="nucleotide sequence ID" value="NZ_JAGIOO010000001.1"/>
</dbReference>
<comment type="caution">
    <text evidence="2">The sequence shown here is derived from an EMBL/GenBank/DDBJ whole genome shotgun (WGS) entry which is preliminary data.</text>
</comment>
<dbReference type="EMBL" id="JAGIOO010000001">
    <property type="protein sequence ID" value="MBP2476388.1"/>
    <property type="molecule type" value="Genomic_DNA"/>
</dbReference>
<dbReference type="Gene3D" id="3.40.50.720">
    <property type="entry name" value="NAD(P)-binding Rossmann-like Domain"/>
    <property type="match status" value="1"/>
</dbReference>
<reference evidence="2 3" key="1">
    <citation type="submission" date="2021-03" db="EMBL/GenBank/DDBJ databases">
        <title>Sequencing the genomes of 1000 actinobacteria strains.</title>
        <authorList>
            <person name="Klenk H.-P."/>
        </authorList>
    </citation>
    <scope>NUCLEOTIDE SEQUENCE [LARGE SCALE GENOMIC DNA]</scope>
    <source>
        <strain evidence="2 3">DSM 44580</strain>
    </source>
</reference>
<dbReference type="InterPro" id="IPR036291">
    <property type="entry name" value="NAD(P)-bd_dom_sf"/>
</dbReference>
<proteinExistence type="predicted"/>
<dbReference type="PANTHER" id="PTHR43162">
    <property type="match status" value="1"/>
</dbReference>
<dbReference type="InterPro" id="IPR051604">
    <property type="entry name" value="Ergot_Alk_Oxidoreductase"/>
</dbReference>
<dbReference type="SUPFAM" id="SSF51735">
    <property type="entry name" value="NAD(P)-binding Rossmann-fold domains"/>
    <property type="match status" value="1"/>
</dbReference>